<gene>
    <name evidence="6" type="ORF">ABS770_12950</name>
</gene>
<dbReference type="Pfam" id="PF03466">
    <property type="entry name" value="LysR_substrate"/>
    <property type="match status" value="1"/>
</dbReference>
<evidence type="ECO:0000256" key="4">
    <source>
        <dbReference type="ARBA" id="ARBA00023163"/>
    </source>
</evidence>
<evidence type="ECO:0000256" key="2">
    <source>
        <dbReference type="ARBA" id="ARBA00023015"/>
    </source>
</evidence>
<dbReference type="Gene3D" id="3.40.190.290">
    <property type="match status" value="1"/>
</dbReference>
<dbReference type="PANTHER" id="PTHR30537">
    <property type="entry name" value="HTH-TYPE TRANSCRIPTIONAL REGULATOR"/>
    <property type="match status" value="1"/>
</dbReference>
<organism evidence="6 7">
    <name type="scientific">Methylobacterium brachiatum</name>
    <dbReference type="NCBI Taxonomy" id="269660"/>
    <lineage>
        <taxon>Bacteria</taxon>
        <taxon>Pseudomonadati</taxon>
        <taxon>Pseudomonadota</taxon>
        <taxon>Alphaproteobacteria</taxon>
        <taxon>Hyphomicrobiales</taxon>
        <taxon>Methylobacteriaceae</taxon>
        <taxon>Methylobacterium</taxon>
    </lineage>
</organism>
<dbReference type="RefSeq" id="WP_007560855.1">
    <property type="nucleotide sequence ID" value="NZ_JBELQD010000012.1"/>
</dbReference>
<proteinExistence type="inferred from homology"/>
<accession>A0ABV1R2X8</accession>
<keyword evidence="3" id="KW-0238">DNA-binding</keyword>
<dbReference type="InterPro" id="IPR005119">
    <property type="entry name" value="LysR_subst-bd"/>
</dbReference>
<dbReference type="InterPro" id="IPR058163">
    <property type="entry name" value="LysR-type_TF_proteobact-type"/>
</dbReference>
<evidence type="ECO:0000313" key="7">
    <source>
        <dbReference type="Proteomes" id="UP001432995"/>
    </source>
</evidence>
<dbReference type="InterPro" id="IPR000847">
    <property type="entry name" value="LysR_HTH_N"/>
</dbReference>
<dbReference type="CDD" id="cd08474">
    <property type="entry name" value="PBP2_CrgA_like_5"/>
    <property type="match status" value="1"/>
</dbReference>
<evidence type="ECO:0000313" key="6">
    <source>
        <dbReference type="EMBL" id="MER2289170.1"/>
    </source>
</evidence>
<protein>
    <submittedName>
        <fullName evidence="6">LysR family transcriptional regulator</fullName>
    </submittedName>
</protein>
<evidence type="ECO:0000256" key="3">
    <source>
        <dbReference type="ARBA" id="ARBA00023125"/>
    </source>
</evidence>
<keyword evidence="2" id="KW-0805">Transcription regulation</keyword>
<dbReference type="PROSITE" id="PS50931">
    <property type="entry name" value="HTH_LYSR"/>
    <property type="match status" value="1"/>
</dbReference>
<dbReference type="SUPFAM" id="SSF53850">
    <property type="entry name" value="Periplasmic binding protein-like II"/>
    <property type="match status" value="1"/>
</dbReference>
<sequence length="309" mass="33447">MAMDLADLTAFVTVARAGGFREGARAGGGSASSLSEAVRRLETRLGVRLLNRTTRSVAPTEAGARLLERLGPALGEVEAALDVVNGFRDRPAGTLRLNVPLSAARLVLPAIVPPFLAAYPEIRLELVVEDGFVDMLAAGCDAGIRYDERLEQDMIAVPIGPRRQRFATAAAPSYLDRRGRPDHPRDLLDHECLLGRFPSGSLTAPWEFEREGEIVRVDPSGPLIVRVGASDLTIAAAVAGTGIIHLFEDWLRPQIESGALEPVLEPWWQVFSGPFLYFPGRRHLPAPLRAFVDFIAARTPGLIPAARTP</sequence>
<name>A0ABV1R2X8_9HYPH</name>
<evidence type="ECO:0000259" key="5">
    <source>
        <dbReference type="PROSITE" id="PS50931"/>
    </source>
</evidence>
<dbReference type="Gene3D" id="1.10.10.10">
    <property type="entry name" value="Winged helix-like DNA-binding domain superfamily/Winged helix DNA-binding domain"/>
    <property type="match status" value="1"/>
</dbReference>
<comment type="similarity">
    <text evidence="1">Belongs to the LysR transcriptional regulatory family.</text>
</comment>
<comment type="caution">
    <text evidence="6">The sequence shown here is derived from an EMBL/GenBank/DDBJ whole genome shotgun (WGS) entry which is preliminary data.</text>
</comment>
<evidence type="ECO:0000256" key="1">
    <source>
        <dbReference type="ARBA" id="ARBA00009437"/>
    </source>
</evidence>
<dbReference type="PANTHER" id="PTHR30537:SF5">
    <property type="entry name" value="HTH-TYPE TRANSCRIPTIONAL ACTIVATOR TTDR-RELATED"/>
    <property type="match status" value="1"/>
</dbReference>
<feature type="domain" description="HTH lysR-type" evidence="5">
    <location>
        <begin position="3"/>
        <end position="60"/>
    </location>
</feature>
<dbReference type="SUPFAM" id="SSF46785">
    <property type="entry name" value="Winged helix' DNA-binding domain"/>
    <property type="match status" value="1"/>
</dbReference>
<dbReference type="Proteomes" id="UP001432995">
    <property type="component" value="Unassembled WGS sequence"/>
</dbReference>
<dbReference type="Pfam" id="PF00126">
    <property type="entry name" value="HTH_1"/>
    <property type="match status" value="1"/>
</dbReference>
<dbReference type="InterPro" id="IPR036388">
    <property type="entry name" value="WH-like_DNA-bd_sf"/>
</dbReference>
<dbReference type="EMBL" id="JBELQD010000012">
    <property type="protein sequence ID" value="MER2289170.1"/>
    <property type="molecule type" value="Genomic_DNA"/>
</dbReference>
<keyword evidence="4" id="KW-0804">Transcription</keyword>
<keyword evidence="7" id="KW-1185">Reference proteome</keyword>
<reference evidence="6" key="1">
    <citation type="submission" date="2024-06" db="EMBL/GenBank/DDBJ databases">
        <authorList>
            <person name="Campbell A.G."/>
        </authorList>
    </citation>
    <scope>NUCLEOTIDE SEQUENCE</scope>
    <source>
        <strain evidence="6">EM17</strain>
    </source>
</reference>
<dbReference type="InterPro" id="IPR036390">
    <property type="entry name" value="WH_DNA-bd_sf"/>
</dbReference>